<sequence length="32" mass="3720">MQLRKTSELKVELSKMSINKFLNNVVLENTVL</sequence>
<organism evidence="1">
    <name type="scientific">Rhizophora mucronata</name>
    <name type="common">Asiatic mangrove</name>
    <dbReference type="NCBI Taxonomy" id="61149"/>
    <lineage>
        <taxon>Eukaryota</taxon>
        <taxon>Viridiplantae</taxon>
        <taxon>Streptophyta</taxon>
        <taxon>Embryophyta</taxon>
        <taxon>Tracheophyta</taxon>
        <taxon>Spermatophyta</taxon>
        <taxon>Magnoliopsida</taxon>
        <taxon>eudicotyledons</taxon>
        <taxon>Gunneridae</taxon>
        <taxon>Pentapetalae</taxon>
        <taxon>rosids</taxon>
        <taxon>fabids</taxon>
        <taxon>Malpighiales</taxon>
        <taxon>Rhizophoraceae</taxon>
        <taxon>Rhizophora</taxon>
    </lineage>
</organism>
<dbReference type="AlphaFoldDB" id="A0A2P2QVA7"/>
<evidence type="ECO:0000313" key="1">
    <source>
        <dbReference type="EMBL" id="MBX70814.1"/>
    </source>
</evidence>
<accession>A0A2P2QVA7</accession>
<proteinExistence type="predicted"/>
<name>A0A2P2QVA7_RHIMU</name>
<protein>
    <submittedName>
        <fullName evidence="1">Uncharacterized protein</fullName>
    </submittedName>
</protein>
<reference evidence="1" key="1">
    <citation type="submission" date="2018-02" db="EMBL/GenBank/DDBJ databases">
        <title>Rhizophora mucronata_Transcriptome.</title>
        <authorList>
            <person name="Meera S.P."/>
            <person name="Sreeshan A."/>
            <person name="Augustine A."/>
        </authorList>
    </citation>
    <scope>NUCLEOTIDE SEQUENCE</scope>
    <source>
        <tissue evidence="1">Leaf</tissue>
    </source>
</reference>
<dbReference type="EMBL" id="GGEC01090330">
    <property type="protein sequence ID" value="MBX70814.1"/>
    <property type="molecule type" value="Transcribed_RNA"/>
</dbReference>